<proteinExistence type="predicted"/>
<evidence type="ECO:0000313" key="1">
    <source>
        <dbReference type="EMBL" id="PGH54297.1"/>
    </source>
</evidence>
<evidence type="ECO:0000313" key="2">
    <source>
        <dbReference type="Proteomes" id="UP000225379"/>
    </source>
</evidence>
<protein>
    <recommendedName>
        <fullName evidence="3">Glycosyltransferase family 1 protein</fullName>
    </recommendedName>
</protein>
<accession>A0A2B8BAM6</accession>
<name>A0A2B8BAM6_9PROT</name>
<dbReference type="Proteomes" id="UP000225379">
    <property type="component" value="Unassembled WGS sequence"/>
</dbReference>
<sequence length="288" mass="32007">MKNGVGIDIVIIKKNGTADVGASAFAEVAETMRFALRRLGADAEIAINKFKRQRRAIILGAIDLTSEEGNRLPDTCILYNLEQIRTLHPRNAHYLDLLRRCTVWDYSHRNIADLAGLGIHARHVPIGHMDEMSRIPNSPSPGIDVLFYGAVNQRRNAILDALGRRGLTVVSLEHYYGALRDQFVADAKLILNLHYYEAGIFEIVRVSHMLSNRKAVLTERHPDTEIDPDLLGGLAFAPYEGLVEAACGLIADDARREALAEAGWRCMRRRDAVDALRGVVEGLELAHV</sequence>
<dbReference type="OrthoDB" id="5443558at2"/>
<evidence type="ECO:0008006" key="3">
    <source>
        <dbReference type="Google" id="ProtNLM"/>
    </source>
</evidence>
<dbReference type="AlphaFoldDB" id="A0A2B8BAM6"/>
<dbReference type="EMBL" id="PDKW01000043">
    <property type="protein sequence ID" value="PGH54297.1"/>
    <property type="molecule type" value="Genomic_DNA"/>
</dbReference>
<keyword evidence="2" id="KW-1185">Reference proteome</keyword>
<gene>
    <name evidence="1" type="ORF">CRT60_31345</name>
</gene>
<dbReference type="RefSeq" id="WP_098740338.1">
    <property type="nucleotide sequence ID" value="NZ_PDKW01000043.1"/>
</dbReference>
<reference evidence="2" key="1">
    <citation type="submission" date="2017-10" db="EMBL/GenBank/DDBJ databases">
        <authorList>
            <person name="Kravchenko I.K."/>
            <person name="Grouzdev D.S."/>
        </authorList>
    </citation>
    <scope>NUCLEOTIDE SEQUENCE [LARGE SCALE GENOMIC DNA]</scope>
    <source>
        <strain evidence="2">B2</strain>
    </source>
</reference>
<comment type="caution">
    <text evidence="1">The sequence shown here is derived from an EMBL/GenBank/DDBJ whole genome shotgun (WGS) entry which is preliminary data.</text>
</comment>
<organism evidence="1 2">
    <name type="scientific">Azospirillum palustre</name>
    <dbReference type="NCBI Taxonomy" id="2044885"/>
    <lineage>
        <taxon>Bacteria</taxon>
        <taxon>Pseudomonadati</taxon>
        <taxon>Pseudomonadota</taxon>
        <taxon>Alphaproteobacteria</taxon>
        <taxon>Rhodospirillales</taxon>
        <taxon>Azospirillaceae</taxon>
        <taxon>Azospirillum</taxon>
    </lineage>
</organism>